<evidence type="ECO:0000313" key="2">
    <source>
        <dbReference type="Proteomes" id="UP000631114"/>
    </source>
</evidence>
<dbReference type="EMBL" id="JADFTS010000001">
    <property type="protein sequence ID" value="KAF9623582.1"/>
    <property type="molecule type" value="Genomic_DNA"/>
</dbReference>
<proteinExistence type="predicted"/>
<sequence length="90" mass="10443">MNNVQCQVEQSEYQVSLAQGGQEIMYPNMEEQCFSMVSQNSVSTSRKICLSFSMNKRTIFLCYFLLGKVTLHEEIKLHNGLFVVRAWSPW</sequence>
<organism evidence="1 2">
    <name type="scientific">Coptis chinensis</name>
    <dbReference type="NCBI Taxonomy" id="261450"/>
    <lineage>
        <taxon>Eukaryota</taxon>
        <taxon>Viridiplantae</taxon>
        <taxon>Streptophyta</taxon>
        <taxon>Embryophyta</taxon>
        <taxon>Tracheophyta</taxon>
        <taxon>Spermatophyta</taxon>
        <taxon>Magnoliopsida</taxon>
        <taxon>Ranunculales</taxon>
        <taxon>Ranunculaceae</taxon>
        <taxon>Coptidoideae</taxon>
        <taxon>Coptis</taxon>
    </lineage>
</organism>
<protein>
    <submittedName>
        <fullName evidence="1">Uncharacterized protein</fullName>
    </submittedName>
</protein>
<comment type="caution">
    <text evidence="1">The sequence shown here is derived from an EMBL/GenBank/DDBJ whole genome shotgun (WGS) entry which is preliminary data.</text>
</comment>
<reference evidence="1 2" key="1">
    <citation type="submission" date="2020-10" db="EMBL/GenBank/DDBJ databases">
        <title>The Coptis chinensis genome and diversification of protoberbering-type alkaloids.</title>
        <authorList>
            <person name="Wang B."/>
            <person name="Shu S."/>
            <person name="Song C."/>
            <person name="Liu Y."/>
        </authorList>
    </citation>
    <scope>NUCLEOTIDE SEQUENCE [LARGE SCALE GENOMIC DNA]</scope>
    <source>
        <strain evidence="1">HL-2020</strain>
        <tissue evidence="1">Leaf</tissue>
    </source>
</reference>
<name>A0A835IWK7_9MAGN</name>
<dbReference type="Proteomes" id="UP000631114">
    <property type="component" value="Unassembled WGS sequence"/>
</dbReference>
<dbReference type="AlphaFoldDB" id="A0A835IWK7"/>
<evidence type="ECO:0000313" key="1">
    <source>
        <dbReference type="EMBL" id="KAF9623582.1"/>
    </source>
</evidence>
<gene>
    <name evidence="1" type="ORF">IFM89_003372</name>
</gene>
<accession>A0A835IWK7</accession>
<keyword evidence="2" id="KW-1185">Reference proteome</keyword>